<dbReference type="InterPro" id="IPR008040">
    <property type="entry name" value="Hydant_A_N"/>
</dbReference>
<dbReference type="eggNOG" id="COG0145">
    <property type="taxonomic scope" value="Bacteria"/>
</dbReference>
<dbReference type="Gene3D" id="3.30.420.40">
    <property type="match status" value="1"/>
</dbReference>
<dbReference type="PANTHER" id="PTHR11365:SF10">
    <property type="entry name" value="HYDANTOINASE_OXOPROLINASE"/>
    <property type="match status" value="1"/>
</dbReference>
<feature type="domain" description="Hydantoinase/oxoprolinase N-terminal" evidence="2">
    <location>
        <begin position="9"/>
        <end position="178"/>
    </location>
</feature>
<sequence>MTNANPYLRIGIDVGGTNTDAVLMSGDRVLESSKQPTTEDVSSGIVAAIEAVLSKHPQSRSDVRAVMVGTTHFVNAIVQASSLCPVGTLRIGLPMGSAIPPMVDWPDDLRATVDGGRYLVEGGAYYTGDSYIELDEPAVKAAAQTMQSDKRTAVAISCVFAPIRPDIEHRAAELIRHYLPHAKITMSHEMGGLGLIERENSAILNACLSELADKVVKGMEAAIAHCGLNASLYISHNDGTLMDVELVRRHPIFACAAGPTNSIRGAAFLTGMDEAIVVDVGGTTTDIGMLTKGLARETSTAIELGGVKTNFAMPDVLSVALGGGTIVQRGEDGALSLDTRSVGFRLQEAALVFGGETLTSTDLAVAQQWMQVGDASLVTGLNEESQRDFSKQVQRRIADAVDQVKLSATDVPVVAVGGGAPLVRDGLPGATEVFRPEFGGVANAIGAAIAQVGGRVQRLFDYEALGGRDAAIALATEEAKDQALKAGAIPETISVVEIEEFPMPYMETAAVDLRVRVVGDLNLAADR</sequence>
<evidence type="ECO:0000313" key="4">
    <source>
        <dbReference type="Proteomes" id="UP000019205"/>
    </source>
</evidence>
<organism evidence="3 4">
    <name type="scientific">Congregibacter litoralis KT71</name>
    <dbReference type="NCBI Taxonomy" id="314285"/>
    <lineage>
        <taxon>Bacteria</taxon>
        <taxon>Pseudomonadati</taxon>
        <taxon>Pseudomonadota</taxon>
        <taxon>Gammaproteobacteria</taxon>
        <taxon>Cellvibrionales</taxon>
        <taxon>Halieaceae</taxon>
        <taxon>Congregibacter</taxon>
    </lineage>
</organism>
<name>A4A4M0_9GAMM</name>
<evidence type="ECO:0000259" key="2">
    <source>
        <dbReference type="Pfam" id="PF05378"/>
    </source>
</evidence>
<dbReference type="InterPro" id="IPR045079">
    <property type="entry name" value="Oxoprolinase-like"/>
</dbReference>
<proteinExistence type="predicted"/>
<dbReference type="SUPFAM" id="SSF53067">
    <property type="entry name" value="Actin-like ATPase domain"/>
    <property type="match status" value="1"/>
</dbReference>
<feature type="domain" description="Hydantoinase A/oxoprolinase" evidence="1">
    <location>
        <begin position="198"/>
        <end position="365"/>
    </location>
</feature>
<accession>A4A4M0</accession>
<reference evidence="3 4" key="2">
    <citation type="journal article" date="2009" name="PLoS ONE">
        <title>The photosynthetic apparatus and its regulation in the aerobic gammaproteobacterium Congregibacter litoralis gen. nov., sp. nov.</title>
        <authorList>
            <person name="Spring S."/>
            <person name="Lunsdorf H."/>
            <person name="Fuchs B.M."/>
            <person name="Tindall B.J."/>
        </authorList>
    </citation>
    <scope>NUCLEOTIDE SEQUENCE [LARGE SCALE GENOMIC DNA]</scope>
    <source>
        <strain evidence="3">KT71</strain>
    </source>
</reference>
<keyword evidence="4" id="KW-1185">Reference proteome</keyword>
<dbReference type="HOGENOM" id="CLU_007154_1_1_6"/>
<comment type="caution">
    <text evidence="3">The sequence shown here is derived from an EMBL/GenBank/DDBJ whole genome shotgun (WGS) entry which is preliminary data.</text>
</comment>
<dbReference type="GO" id="GO:0016787">
    <property type="term" value="F:hydrolase activity"/>
    <property type="evidence" value="ECO:0007669"/>
    <property type="project" value="InterPro"/>
</dbReference>
<gene>
    <name evidence="3" type="ORF">KT71_08947</name>
</gene>
<dbReference type="OrthoDB" id="9768323at2"/>
<dbReference type="InterPro" id="IPR002821">
    <property type="entry name" value="Hydantoinase_A"/>
</dbReference>
<evidence type="ECO:0000259" key="1">
    <source>
        <dbReference type="Pfam" id="PF01968"/>
    </source>
</evidence>
<dbReference type="Pfam" id="PF01968">
    <property type="entry name" value="Hydantoinase_A"/>
    <property type="match status" value="1"/>
</dbReference>
<dbReference type="EMBL" id="AAOA02000003">
    <property type="protein sequence ID" value="EAQ98741.1"/>
    <property type="molecule type" value="Genomic_DNA"/>
</dbReference>
<dbReference type="STRING" id="314285.KT71_08947"/>
<dbReference type="PANTHER" id="PTHR11365">
    <property type="entry name" value="5-OXOPROLINASE RELATED"/>
    <property type="match status" value="1"/>
</dbReference>
<dbReference type="AlphaFoldDB" id="A4A4M0"/>
<evidence type="ECO:0000313" key="3">
    <source>
        <dbReference type="EMBL" id="EAQ98741.1"/>
    </source>
</evidence>
<dbReference type="RefSeq" id="WP_008294219.1">
    <property type="nucleotide sequence ID" value="NZ_CM002299.1"/>
</dbReference>
<protein>
    <submittedName>
        <fullName evidence="3">N-methylhydantoinase A/acetone carboxylase, beta subunit</fullName>
    </submittedName>
</protein>
<dbReference type="Pfam" id="PF05378">
    <property type="entry name" value="Hydant_A_N"/>
    <property type="match status" value="1"/>
</dbReference>
<reference evidence="3 4" key="1">
    <citation type="journal article" date="2007" name="Proc. Natl. Acad. Sci. U.S.A.">
        <title>Characterization of a marine gammaproteobacterium capable of aerobic anoxygenic photosynthesis.</title>
        <authorList>
            <person name="Fuchs B.M."/>
            <person name="Spring S."/>
            <person name="Teeling H."/>
            <person name="Quast C."/>
            <person name="Wulf J."/>
            <person name="Schattenhofer M."/>
            <person name="Yan S."/>
            <person name="Ferriera S."/>
            <person name="Johnson J."/>
            <person name="Glockner F.O."/>
            <person name="Amann R."/>
        </authorList>
    </citation>
    <scope>NUCLEOTIDE SEQUENCE [LARGE SCALE GENOMIC DNA]</scope>
    <source>
        <strain evidence="3">KT71</strain>
    </source>
</reference>
<dbReference type="Proteomes" id="UP000019205">
    <property type="component" value="Chromosome"/>
</dbReference>
<dbReference type="InterPro" id="IPR043129">
    <property type="entry name" value="ATPase_NBD"/>
</dbReference>